<dbReference type="PANTHER" id="PTHR43355">
    <property type="entry name" value="FLAVIN REDUCTASE (NADPH)"/>
    <property type="match status" value="1"/>
</dbReference>
<accession>A0AAI9EAK0</accession>
<dbReference type="SUPFAM" id="SSF51735">
    <property type="entry name" value="NAD(P)-binding Rossmann-fold domains"/>
    <property type="match status" value="1"/>
</dbReference>
<comment type="caution">
    <text evidence="3">The sequence shown here is derived from an EMBL/GenBank/DDBJ whole genome shotgun (WGS) entry which is preliminary data.</text>
</comment>
<dbReference type="InterPro" id="IPR051606">
    <property type="entry name" value="Polyketide_Oxido-like"/>
</dbReference>
<dbReference type="Gene3D" id="3.40.50.720">
    <property type="entry name" value="NAD(P)-binding Rossmann-like Domain"/>
    <property type="match status" value="1"/>
</dbReference>
<evidence type="ECO:0000256" key="1">
    <source>
        <dbReference type="ARBA" id="ARBA00038376"/>
    </source>
</evidence>
<evidence type="ECO:0000313" key="3">
    <source>
        <dbReference type="EMBL" id="CAK4013375.1"/>
    </source>
</evidence>
<dbReference type="EMBL" id="CAVMBE010000025">
    <property type="protein sequence ID" value="CAK4013375.1"/>
    <property type="molecule type" value="Genomic_DNA"/>
</dbReference>
<dbReference type="AlphaFoldDB" id="A0AAI9EAK0"/>
<name>A0AAI9EAK0_9PEZI</name>
<keyword evidence="4" id="KW-1185">Reference proteome</keyword>
<dbReference type="PANTHER" id="PTHR43355:SF2">
    <property type="entry name" value="FLAVIN REDUCTASE (NADPH)"/>
    <property type="match status" value="1"/>
</dbReference>
<dbReference type="GO" id="GO:0042602">
    <property type="term" value="F:riboflavin reductase (NADPH) activity"/>
    <property type="evidence" value="ECO:0007669"/>
    <property type="project" value="TreeGrafter"/>
</dbReference>
<dbReference type="Pfam" id="PF13460">
    <property type="entry name" value="NAD_binding_10"/>
    <property type="match status" value="1"/>
</dbReference>
<organism evidence="3 4">
    <name type="scientific">Lecanosticta acicola</name>
    <dbReference type="NCBI Taxonomy" id="111012"/>
    <lineage>
        <taxon>Eukaryota</taxon>
        <taxon>Fungi</taxon>
        <taxon>Dikarya</taxon>
        <taxon>Ascomycota</taxon>
        <taxon>Pezizomycotina</taxon>
        <taxon>Dothideomycetes</taxon>
        <taxon>Dothideomycetidae</taxon>
        <taxon>Mycosphaerellales</taxon>
        <taxon>Mycosphaerellaceae</taxon>
        <taxon>Lecanosticta</taxon>
    </lineage>
</organism>
<evidence type="ECO:0000313" key="4">
    <source>
        <dbReference type="Proteomes" id="UP001296104"/>
    </source>
</evidence>
<dbReference type="InterPro" id="IPR036291">
    <property type="entry name" value="NAD(P)-bd_dom_sf"/>
</dbReference>
<evidence type="ECO:0000259" key="2">
    <source>
        <dbReference type="Pfam" id="PF13460"/>
    </source>
</evidence>
<dbReference type="Proteomes" id="UP001296104">
    <property type="component" value="Unassembled WGS sequence"/>
</dbReference>
<proteinExistence type="inferred from homology"/>
<sequence length="263" mass="28560">MASSNTQTIAFFGATGDCAGYCLAAALKAGYDCIALARTPAKLIASQNAKGVSPQALDSHLTIIEGNVKDVAAVKRTLVCNDKMVDHIVSGIGGTPALQWSYRRPVTLTDTTICQDAGRVILQGATEVSRETKALKKPGFINISTTGISPPEVPRDIPFLYIPFYRWALHVPHVDKAVLEEQLREYVQLPENEKGLSGFVNVKPSLLMDGQGRGLQAIRAGPDEKPAVGYTIQRKDVGDFMFERLVKGEVPSEWRNKSVSIAY</sequence>
<reference evidence="3" key="1">
    <citation type="submission" date="2023-11" db="EMBL/GenBank/DDBJ databases">
        <authorList>
            <person name="Alioto T."/>
            <person name="Alioto T."/>
            <person name="Gomez Garrido J."/>
        </authorList>
    </citation>
    <scope>NUCLEOTIDE SEQUENCE</scope>
</reference>
<gene>
    <name evidence="3" type="ORF">LECACI_7A004505</name>
</gene>
<protein>
    <recommendedName>
        <fullName evidence="2">NAD(P)-binding domain-containing protein</fullName>
    </recommendedName>
</protein>
<dbReference type="InterPro" id="IPR016040">
    <property type="entry name" value="NAD(P)-bd_dom"/>
</dbReference>
<comment type="similarity">
    <text evidence="1">Belongs to the avfA family.</text>
</comment>
<dbReference type="GO" id="GO:0004074">
    <property type="term" value="F:biliverdin reductase [NAD(P)H] activity"/>
    <property type="evidence" value="ECO:0007669"/>
    <property type="project" value="TreeGrafter"/>
</dbReference>
<feature type="domain" description="NAD(P)-binding" evidence="2">
    <location>
        <begin position="13"/>
        <end position="244"/>
    </location>
</feature>